<gene>
    <name evidence="2" type="ordered locus">Mnod_7281</name>
</gene>
<dbReference type="eggNOG" id="COG0790">
    <property type="taxonomic scope" value="Bacteria"/>
</dbReference>
<name>B8ILP5_METNO</name>
<dbReference type="RefSeq" id="WP_015933581.1">
    <property type="nucleotide sequence ID" value="NC_011894.1"/>
</dbReference>
<dbReference type="SUPFAM" id="SSF81901">
    <property type="entry name" value="HCP-like"/>
    <property type="match status" value="1"/>
</dbReference>
<protein>
    <submittedName>
        <fullName evidence="2">Sel1 domain protein repeat-containing protein</fullName>
    </submittedName>
</protein>
<dbReference type="InterPro" id="IPR050767">
    <property type="entry name" value="Sel1_AlgK"/>
</dbReference>
<evidence type="ECO:0000313" key="3">
    <source>
        <dbReference type="Proteomes" id="UP000008207"/>
    </source>
</evidence>
<evidence type="ECO:0000256" key="1">
    <source>
        <dbReference type="SAM" id="SignalP"/>
    </source>
</evidence>
<organism evidence="2 3">
    <name type="scientific">Methylobacterium nodulans (strain LMG 21967 / CNCM I-2342 / ORS 2060)</name>
    <dbReference type="NCBI Taxonomy" id="460265"/>
    <lineage>
        <taxon>Bacteria</taxon>
        <taxon>Pseudomonadati</taxon>
        <taxon>Pseudomonadota</taxon>
        <taxon>Alphaproteobacteria</taxon>
        <taxon>Hyphomicrobiales</taxon>
        <taxon>Methylobacteriaceae</taxon>
        <taxon>Methylobacterium</taxon>
    </lineage>
</organism>
<dbReference type="STRING" id="460265.Mnod_7281"/>
<dbReference type="SMART" id="SM00671">
    <property type="entry name" value="SEL1"/>
    <property type="match status" value="6"/>
</dbReference>
<proteinExistence type="predicted"/>
<dbReference type="InterPro" id="IPR011990">
    <property type="entry name" value="TPR-like_helical_dom_sf"/>
</dbReference>
<sequence length="319" mass="33714">MRRVLPTGLALLIAGGALAAPTLSTTRMLPGPTTLPPADSADPKADVAYGAYQRGYYIAAFREATKRLEKDRTDAAAMTLLGELYSQGLGLRQDPAKAAEWYRLAANLGDRSAMGLLGMMAIEGRGIAKDPAAGRAWLEKAAAKGEPTACYNVALILLGTGVPEDLNRAAALLRQAADQEVPAAQHALGILYLKGRGVEKDPAQAAQLFRRAADNGDVAGEVEFSILLFNGEGVPKDEARAARYFRHAAGRGNAVAQNRIARLYAAGRGVPKNLVEAAAWNMAASAQGLTDAWLTQALAGLNPEERARAERLAADRMTP</sequence>
<dbReference type="Proteomes" id="UP000008207">
    <property type="component" value="Chromosome"/>
</dbReference>
<dbReference type="InterPro" id="IPR006597">
    <property type="entry name" value="Sel1-like"/>
</dbReference>
<feature type="chain" id="PRO_5002871744" evidence="1">
    <location>
        <begin position="20"/>
        <end position="319"/>
    </location>
</feature>
<dbReference type="HOGENOM" id="CLU_000288_36_1_5"/>
<reference evidence="2 3" key="1">
    <citation type="submission" date="2009-01" db="EMBL/GenBank/DDBJ databases">
        <title>Complete sequence of chromosome of Methylobacterium nodulans ORS 2060.</title>
        <authorList>
            <consortium name="US DOE Joint Genome Institute"/>
            <person name="Lucas S."/>
            <person name="Copeland A."/>
            <person name="Lapidus A."/>
            <person name="Glavina del Rio T."/>
            <person name="Dalin E."/>
            <person name="Tice H."/>
            <person name="Bruce D."/>
            <person name="Goodwin L."/>
            <person name="Pitluck S."/>
            <person name="Sims D."/>
            <person name="Brettin T."/>
            <person name="Detter J.C."/>
            <person name="Han C."/>
            <person name="Larimer F."/>
            <person name="Land M."/>
            <person name="Hauser L."/>
            <person name="Kyrpides N."/>
            <person name="Ivanova N."/>
            <person name="Marx C.J."/>
            <person name="Richardson P."/>
        </authorList>
    </citation>
    <scope>NUCLEOTIDE SEQUENCE [LARGE SCALE GENOMIC DNA]</scope>
    <source>
        <strain evidence="3">LMG 21967 / CNCM I-2342 / ORS 2060</strain>
    </source>
</reference>
<accession>B8ILP5</accession>
<keyword evidence="1" id="KW-0732">Signal</keyword>
<keyword evidence="3" id="KW-1185">Reference proteome</keyword>
<evidence type="ECO:0000313" key="2">
    <source>
        <dbReference type="EMBL" id="ACL62020.1"/>
    </source>
</evidence>
<dbReference type="PANTHER" id="PTHR11102">
    <property type="entry name" value="SEL-1-LIKE PROTEIN"/>
    <property type="match status" value="1"/>
</dbReference>
<dbReference type="EMBL" id="CP001349">
    <property type="protein sequence ID" value="ACL62020.1"/>
    <property type="molecule type" value="Genomic_DNA"/>
</dbReference>
<dbReference type="AlphaFoldDB" id="B8ILP5"/>
<feature type="signal peptide" evidence="1">
    <location>
        <begin position="1"/>
        <end position="19"/>
    </location>
</feature>
<dbReference type="PANTHER" id="PTHR11102:SF160">
    <property type="entry name" value="ERAD-ASSOCIATED E3 UBIQUITIN-PROTEIN LIGASE COMPONENT HRD3"/>
    <property type="match status" value="1"/>
</dbReference>
<dbReference type="Gene3D" id="1.25.40.10">
    <property type="entry name" value="Tetratricopeptide repeat domain"/>
    <property type="match status" value="2"/>
</dbReference>
<dbReference type="KEGG" id="mno:Mnod_7281"/>
<dbReference type="Pfam" id="PF08238">
    <property type="entry name" value="Sel1"/>
    <property type="match status" value="6"/>
</dbReference>